<dbReference type="SUPFAM" id="SSF47384">
    <property type="entry name" value="Homodimeric domain of signal transducing histidine kinase"/>
    <property type="match status" value="1"/>
</dbReference>
<feature type="domain" description="PAS" evidence="6">
    <location>
        <begin position="312"/>
        <end position="381"/>
    </location>
</feature>
<dbReference type="SMART" id="SM00387">
    <property type="entry name" value="HATPase_c"/>
    <property type="match status" value="1"/>
</dbReference>
<protein>
    <recommendedName>
        <fullName evidence="2">histidine kinase</fullName>
        <ecNumber evidence="2">2.7.13.3</ecNumber>
    </recommendedName>
</protein>
<dbReference type="SMART" id="SM00086">
    <property type="entry name" value="PAC"/>
    <property type="match status" value="2"/>
</dbReference>
<evidence type="ECO:0000259" key="6">
    <source>
        <dbReference type="PROSITE" id="PS50112"/>
    </source>
</evidence>
<feature type="domain" description="PAC" evidence="7">
    <location>
        <begin position="94"/>
        <end position="146"/>
    </location>
</feature>
<dbReference type="InterPro" id="IPR004358">
    <property type="entry name" value="Sig_transdc_His_kin-like_C"/>
</dbReference>
<dbReference type="Pfam" id="PF08448">
    <property type="entry name" value="PAS_4"/>
    <property type="match status" value="2"/>
</dbReference>
<feature type="domain" description="PAS" evidence="6">
    <location>
        <begin position="21"/>
        <end position="75"/>
    </location>
</feature>
<dbReference type="Gene3D" id="3.30.565.10">
    <property type="entry name" value="Histidine kinase-like ATPase, C-terminal domain"/>
    <property type="match status" value="1"/>
</dbReference>
<dbReference type="SUPFAM" id="SSF55781">
    <property type="entry name" value="GAF domain-like"/>
    <property type="match status" value="1"/>
</dbReference>
<dbReference type="PROSITE" id="PS50113">
    <property type="entry name" value="PAC"/>
    <property type="match status" value="1"/>
</dbReference>
<gene>
    <name evidence="8" type="ORF">AMOR_09090</name>
</gene>
<comment type="catalytic activity">
    <reaction evidence="1">
        <text>ATP + protein L-histidine = ADP + protein N-phospho-L-histidine.</text>
        <dbReference type="EC" id="2.7.13.3"/>
    </reaction>
</comment>
<feature type="region of interest" description="Disordered" evidence="4">
    <location>
        <begin position="666"/>
        <end position="685"/>
    </location>
</feature>
<dbReference type="SMART" id="SM00091">
    <property type="entry name" value="PAS"/>
    <property type="match status" value="2"/>
</dbReference>
<dbReference type="PANTHER" id="PTHR43065:SF42">
    <property type="entry name" value="TWO-COMPONENT SENSOR PPRA"/>
    <property type="match status" value="1"/>
</dbReference>
<dbReference type="InterPro" id="IPR036890">
    <property type="entry name" value="HATPase_C_sf"/>
</dbReference>
<dbReference type="Gene3D" id="1.10.287.130">
    <property type="match status" value="1"/>
</dbReference>
<dbReference type="EMBL" id="AP025591">
    <property type="protein sequence ID" value="BDG01913.1"/>
    <property type="molecule type" value="Genomic_DNA"/>
</dbReference>
<evidence type="ECO:0000259" key="7">
    <source>
        <dbReference type="PROSITE" id="PS50113"/>
    </source>
</evidence>
<evidence type="ECO:0000256" key="1">
    <source>
        <dbReference type="ARBA" id="ARBA00000085"/>
    </source>
</evidence>
<accession>A0ABM7WR20</accession>
<dbReference type="InterPro" id="IPR005467">
    <property type="entry name" value="His_kinase_dom"/>
</dbReference>
<dbReference type="InterPro" id="IPR003018">
    <property type="entry name" value="GAF"/>
</dbReference>
<reference evidence="9" key="1">
    <citation type="journal article" date="2022" name="Int. J. Syst. Evol. Microbiol.">
        <title>Anaeromyxobacter oryzae sp. nov., Anaeromyxobacter diazotrophicus sp. nov. and Anaeromyxobacter paludicola sp. nov., isolated from paddy soils.</title>
        <authorList>
            <person name="Itoh H."/>
            <person name="Xu Z."/>
            <person name="Mise K."/>
            <person name="Masuda Y."/>
            <person name="Ushijima N."/>
            <person name="Hayakawa C."/>
            <person name="Shiratori Y."/>
            <person name="Senoo K."/>
        </authorList>
    </citation>
    <scope>NUCLEOTIDE SEQUENCE [LARGE SCALE GENOMIC DNA]</scope>
    <source>
        <strain evidence="9">Red232</strain>
    </source>
</reference>
<evidence type="ECO:0000256" key="4">
    <source>
        <dbReference type="SAM" id="MobiDB-lite"/>
    </source>
</evidence>
<evidence type="ECO:0000259" key="5">
    <source>
        <dbReference type="PROSITE" id="PS50109"/>
    </source>
</evidence>
<evidence type="ECO:0000256" key="2">
    <source>
        <dbReference type="ARBA" id="ARBA00012438"/>
    </source>
</evidence>
<dbReference type="SUPFAM" id="SSF55785">
    <property type="entry name" value="PYP-like sensor domain (PAS domain)"/>
    <property type="match status" value="2"/>
</dbReference>
<dbReference type="InterPro" id="IPR013656">
    <property type="entry name" value="PAS_4"/>
</dbReference>
<dbReference type="PROSITE" id="PS50109">
    <property type="entry name" value="HIS_KIN"/>
    <property type="match status" value="1"/>
</dbReference>
<dbReference type="Pfam" id="PF13185">
    <property type="entry name" value="GAF_2"/>
    <property type="match status" value="1"/>
</dbReference>
<keyword evidence="3" id="KW-0597">Phosphoprotein</keyword>
<evidence type="ECO:0000313" key="8">
    <source>
        <dbReference type="EMBL" id="BDG01913.1"/>
    </source>
</evidence>
<sequence>MADQHDASKTDPAGAPAATELERRFQSILDAVPAPIWFKDLAGIYQGCNAAFERYLGQPRGGIVGHTVFEVAPPDLARTYRAADDALFRTGDTQEYETQVEWADGSRREVVFRKAVIRDRDGATAGLAGMMLDVTELRAAERQLRARLAQQAALAALAGRALGSERPVDLVVDAVRTAVDALGFTGGSVLELADGGELLRPLGAVGVPPGHGVPLAQLPLADAVLSADRAVWLEDAAAAPASAIPPSLRAAGARRLAATRVGSRDAPLAILLVHADTPGAVSEEDLGFLDAVAHVLAIALSRRTALALARAHADSFQRLVDASPDYVVLHRRGVILYANAALARRLGRPGEALVGTSVLDWTHPDDAAAIRDRVLSTSEKPPLEVRIGTAGGWRWAEFLGVEIDVGGEPARVALGRDLTERKEAEVRLAVADRLASVGRVAAGVAHELNNPLAFVRANLEWAVEQLAEGATDPARIRDAIGALEEAVEGTDRMRVIVRDLRTLSTAGAEEHGPVDVARALEFAVKLAAPELRGRARVIVDVEPVAPVRGSEARLGQVFLNLIVNAAHAVSDEAAVAREVRIRARAHGADRVAIEISDTGPGIAPELQSRIFEPFFTTKPAGVGTGLGLWVCRNIVAAHGGALEVESAPGEGATFRVVLDAIRDGAPAAGRRPADAVTPRLRSSSR</sequence>
<dbReference type="Gene3D" id="3.30.450.40">
    <property type="match status" value="1"/>
</dbReference>
<dbReference type="RefSeq" id="WP_248358889.1">
    <property type="nucleotide sequence ID" value="NZ_AP025591.1"/>
</dbReference>
<dbReference type="InterPro" id="IPR029016">
    <property type="entry name" value="GAF-like_dom_sf"/>
</dbReference>
<evidence type="ECO:0000256" key="3">
    <source>
        <dbReference type="ARBA" id="ARBA00022553"/>
    </source>
</evidence>
<dbReference type="InterPro" id="IPR036097">
    <property type="entry name" value="HisK_dim/P_sf"/>
</dbReference>
<dbReference type="InterPro" id="IPR003594">
    <property type="entry name" value="HATPase_dom"/>
</dbReference>
<dbReference type="EC" id="2.7.13.3" evidence="2"/>
<dbReference type="InterPro" id="IPR001610">
    <property type="entry name" value="PAC"/>
</dbReference>
<dbReference type="SMART" id="SM00388">
    <property type="entry name" value="HisKA"/>
    <property type="match status" value="1"/>
</dbReference>
<dbReference type="PANTHER" id="PTHR43065">
    <property type="entry name" value="SENSOR HISTIDINE KINASE"/>
    <property type="match status" value="1"/>
</dbReference>
<dbReference type="CDD" id="cd00082">
    <property type="entry name" value="HisKA"/>
    <property type="match status" value="1"/>
</dbReference>
<dbReference type="InterPro" id="IPR035965">
    <property type="entry name" value="PAS-like_dom_sf"/>
</dbReference>
<feature type="domain" description="Histidine kinase" evidence="5">
    <location>
        <begin position="443"/>
        <end position="662"/>
    </location>
</feature>
<dbReference type="InterPro" id="IPR003661">
    <property type="entry name" value="HisK_dim/P_dom"/>
</dbReference>
<proteinExistence type="predicted"/>
<dbReference type="Proteomes" id="UP001162891">
    <property type="component" value="Chromosome"/>
</dbReference>
<dbReference type="SUPFAM" id="SSF55874">
    <property type="entry name" value="ATPase domain of HSP90 chaperone/DNA topoisomerase II/histidine kinase"/>
    <property type="match status" value="1"/>
</dbReference>
<evidence type="ECO:0000313" key="9">
    <source>
        <dbReference type="Proteomes" id="UP001162891"/>
    </source>
</evidence>
<keyword evidence="9" id="KW-1185">Reference proteome</keyword>
<dbReference type="CDD" id="cd00130">
    <property type="entry name" value="PAS"/>
    <property type="match status" value="2"/>
</dbReference>
<dbReference type="Gene3D" id="3.30.450.20">
    <property type="entry name" value="PAS domain"/>
    <property type="match status" value="2"/>
</dbReference>
<dbReference type="NCBIfam" id="TIGR00229">
    <property type="entry name" value="sensory_box"/>
    <property type="match status" value="2"/>
</dbReference>
<dbReference type="InterPro" id="IPR000700">
    <property type="entry name" value="PAS-assoc_C"/>
</dbReference>
<dbReference type="Pfam" id="PF00512">
    <property type="entry name" value="HisKA"/>
    <property type="match status" value="1"/>
</dbReference>
<dbReference type="PRINTS" id="PR00344">
    <property type="entry name" value="BCTRLSENSOR"/>
</dbReference>
<dbReference type="Pfam" id="PF02518">
    <property type="entry name" value="HATPase_c"/>
    <property type="match status" value="1"/>
</dbReference>
<dbReference type="PROSITE" id="PS50112">
    <property type="entry name" value="PAS"/>
    <property type="match status" value="2"/>
</dbReference>
<dbReference type="InterPro" id="IPR000014">
    <property type="entry name" value="PAS"/>
</dbReference>
<organism evidence="8 9">
    <name type="scientific">Anaeromyxobacter oryzae</name>
    <dbReference type="NCBI Taxonomy" id="2918170"/>
    <lineage>
        <taxon>Bacteria</taxon>
        <taxon>Pseudomonadati</taxon>
        <taxon>Myxococcota</taxon>
        <taxon>Myxococcia</taxon>
        <taxon>Myxococcales</taxon>
        <taxon>Cystobacterineae</taxon>
        <taxon>Anaeromyxobacteraceae</taxon>
        <taxon>Anaeromyxobacter</taxon>
    </lineage>
</organism>
<name>A0ABM7WR20_9BACT</name>